<organism evidence="2 3">
    <name type="scientific">Terriglobus aquaticus</name>
    <dbReference type="NCBI Taxonomy" id="940139"/>
    <lineage>
        <taxon>Bacteria</taxon>
        <taxon>Pseudomonadati</taxon>
        <taxon>Acidobacteriota</taxon>
        <taxon>Terriglobia</taxon>
        <taxon>Terriglobales</taxon>
        <taxon>Acidobacteriaceae</taxon>
        <taxon>Terriglobus</taxon>
    </lineage>
</organism>
<dbReference type="EMBL" id="JBJYXY010000001">
    <property type="protein sequence ID" value="MFN2974712.1"/>
    <property type="molecule type" value="Genomic_DNA"/>
</dbReference>
<evidence type="ECO:0000313" key="3">
    <source>
        <dbReference type="Proteomes" id="UP001634747"/>
    </source>
</evidence>
<accession>A0ABW9KG59</accession>
<sequence>MSVRNLVSTLALAASTLVPVTSHAASLFGRTSSSGNAPSVTVSKAKMVKFKLVNKTASPMTVLINDQPMTLAANSETPVRIAEGTDIFSDDHSTVKLHVTGDLSGNTVSFR</sequence>
<comment type="caution">
    <text evidence="2">The sequence shown here is derived from an EMBL/GenBank/DDBJ whole genome shotgun (WGS) entry which is preliminary data.</text>
</comment>
<proteinExistence type="predicted"/>
<reference evidence="2 3" key="1">
    <citation type="submission" date="2024-12" db="EMBL/GenBank/DDBJ databases">
        <authorList>
            <person name="Lee Y."/>
        </authorList>
    </citation>
    <scope>NUCLEOTIDE SEQUENCE [LARGE SCALE GENOMIC DNA]</scope>
    <source>
        <strain evidence="2 3">03SUJ4</strain>
    </source>
</reference>
<protein>
    <recommendedName>
        <fullName evidence="4">Plastocyanin</fullName>
    </recommendedName>
</protein>
<gene>
    <name evidence="2" type="ORF">ACK2TP_02965</name>
</gene>
<feature type="signal peptide" evidence="1">
    <location>
        <begin position="1"/>
        <end position="24"/>
    </location>
</feature>
<evidence type="ECO:0008006" key="4">
    <source>
        <dbReference type="Google" id="ProtNLM"/>
    </source>
</evidence>
<keyword evidence="1" id="KW-0732">Signal</keyword>
<evidence type="ECO:0000256" key="1">
    <source>
        <dbReference type="SAM" id="SignalP"/>
    </source>
</evidence>
<dbReference type="RefSeq" id="WP_263413732.1">
    <property type="nucleotide sequence ID" value="NZ_BAABBH010000001.1"/>
</dbReference>
<dbReference type="Proteomes" id="UP001634747">
    <property type="component" value="Unassembled WGS sequence"/>
</dbReference>
<feature type="chain" id="PRO_5045263398" description="Plastocyanin" evidence="1">
    <location>
        <begin position="25"/>
        <end position="111"/>
    </location>
</feature>
<name>A0ABW9KG59_9BACT</name>
<keyword evidence="3" id="KW-1185">Reference proteome</keyword>
<evidence type="ECO:0000313" key="2">
    <source>
        <dbReference type="EMBL" id="MFN2974712.1"/>
    </source>
</evidence>